<evidence type="ECO:0000313" key="2">
    <source>
        <dbReference type="EMBL" id="HIZ04123.1"/>
    </source>
</evidence>
<dbReference type="PROSITE" id="PS51257">
    <property type="entry name" value="PROKAR_LIPOPROTEIN"/>
    <property type="match status" value="1"/>
</dbReference>
<proteinExistence type="predicted"/>
<name>A0A9D2D0A8_9FIRM</name>
<sequence length="296" mass="31705">MKKATRIIALAISITFLSALCACGQSTETKTENRVTRSEFYYSEADYSAADEYLRANGYPESFIANTGNQTKQALFQAKAVFDTQSTGMPSAPSEGAAEGWGGFSGAITVSDASVKGDNLSKKFVTFNWAWTAEREPKDDFISLSWNKEYSLSTGDSMFELHGEGGLENSFIPSEASVSELPKTETGSFLFLQGHKDKIQQTVTGCSMAVHLPAAGGSMLRKYFSSSQESSSSIPYGDYLIDTADYRGSFTIVLIRHAAAPAIGSATGGYSQNVGSGAENYLYSGAIGVAFEDFVS</sequence>
<dbReference type="EMBL" id="DXCL01000046">
    <property type="protein sequence ID" value="HIZ04123.1"/>
    <property type="molecule type" value="Genomic_DNA"/>
</dbReference>
<feature type="chain" id="PRO_5039708923" description="Lipoprotein" evidence="1">
    <location>
        <begin position="22"/>
        <end position="296"/>
    </location>
</feature>
<gene>
    <name evidence="2" type="ORF">H9727_07545</name>
</gene>
<comment type="caution">
    <text evidence="2">The sequence shown here is derived from an EMBL/GenBank/DDBJ whole genome shotgun (WGS) entry which is preliminary data.</text>
</comment>
<evidence type="ECO:0000256" key="1">
    <source>
        <dbReference type="SAM" id="SignalP"/>
    </source>
</evidence>
<evidence type="ECO:0008006" key="4">
    <source>
        <dbReference type="Google" id="ProtNLM"/>
    </source>
</evidence>
<reference evidence="2" key="2">
    <citation type="submission" date="2021-04" db="EMBL/GenBank/DDBJ databases">
        <authorList>
            <person name="Gilroy R."/>
        </authorList>
    </citation>
    <scope>NUCLEOTIDE SEQUENCE</scope>
    <source>
        <strain evidence="2">CHK187-5294</strain>
    </source>
</reference>
<protein>
    <recommendedName>
        <fullName evidence="4">Lipoprotein</fullName>
    </recommendedName>
</protein>
<reference evidence="2" key="1">
    <citation type="journal article" date="2021" name="PeerJ">
        <title>Extensive microbial diversity within the chicken gut microbiome revealed by metagenomics and culture.</title>
        <authorList>
            <person name="Gilroy R."/>
            <person name="Ravi A."/>
            <person name="Getino M."/>
            <person name="Pursley I."/>
            <person name="Horton D.L."/>
            <person name="Alikhan N.F."/>
            <person name="Baker D."/>
            <person name="Gharbi K."/>
            <person name="Hall N."/>
            <person name="Watson M."/>
            <person name="Adriaenssens E.M."/>
            <person name="Foster-Nyarko E."/>
            <person name="Jarju S."/>
            <person name="Secka A."/>
            <person name="Antonio M."/>
            <person name="Oren A."/>
            <person name="Chaudhuri R.R."/>
            <person name="La Ragione R."/>
            <person name="Hildebrand F."/>
            <person name="Pallen M.J."/>
        </authorList>
    </citation>
    <scope>NUCLEOTIDE SEQUENCE</scope>
    <source>
        <strain evidence="2">CHK187-5294</strain>
    </source>
</reference>
<feature type="signal peptide" evidence="1">
    <location>
        <begin position="1"/>
        <end position="21"/>
    </location>
</feature>
<evidence type="ECO:0000313" key="3">
    <source>
        <dbReference type="Proteomes" id="UP000824132"/>
    </source>
</evidence>
<dbReference type="Proteomes" id="UP000824132">
    <property type="component" value="Unassembled WGS sequence"/>
</dbReference>
<organism evidence="2 3">
    <name type="scientific">Candidatus Borkfalkia avistercoris</name>
    <dbReference type="NCBI Taxonomy" id="2838504"/>
    <lineage>
        <taxon>Bacteria</taxon>
        <taxon>Bacillati</taxon>
        <taxon>Bacillota</taxon>
        <taxon>Clostridia</taxon>
        <taxon>Christensenellales</taxon>
        <taxon>Christensenellaceae</taxon>
        <taxon>Candidatus Borkfalkia</taxon>
    </lineage>
</organism>
<keyword evidence="1" id="KW-0732">Signal</keyword>
<dbReference type="AlphaFoldDB" id="A0A9D2D0A8"/>
<accession>A0A9D2D0A8</accession>